<dbReference type="Gene3D" id="2.40.128.20">
    <property type="match status" value="1"/>
</dbReference>
<dbReference type="SUPFAM" id="SSF50814">
    <property type="entry name" value="Lipocalins"/>
    <property type="match status" value="1"/>
</dbReference>
<dbReference type="InterPro" id="IPR015231">
    <property type="entry name" value="DUF1934"/>
</dbReference>
<evidence type="ECO:0000313" key="2">
    <source>
        <dbReference type="Proteomes" id="UP000252415"/>
    </source>
</evidence>
<sequence length="153" mass="17767">MGDSKKVRITLKSMQDGSLSTHSYEGEWFRKERSIFIRYSEQAVEGDPNAGEVRTLVRYRPDELSIVRRGVIESEQLFAPGRRRSGHYRSRAASFPLETETLQLSLQASDRNADAEQLPSKLPFTLEWKYELHVSDQMSGRFHIRLHIQEELN</sequence>
<dbReference type="InterPro" id="IPR012674">
    <property type="entry name" value="Calycin"/>
</dbReference>
<accession>A0A368VKB0</accession>
<proteinExistence type="predicted"/>
<protein>
    <submittedName>
        <fullName evidence="1">Uncharacterized beta-barrel protein YwiB (DUF1934 family)</fullName>
    </submittedName>
</protein>
<dbReference type="Pfam" id="PF09148">
    <property type="entry name" value="DUF1934"/>
    <property type="match status" value="1"/>
</dbReference>
<evidence type="ECO:0000313" key="1">
    <source>
        <dbReference type="EMBL" id="RCW41216.1"/>
    </source>
</evidence>
<dbReference type="Proteomes" id="UP000252415">
    <property type="component" value="Unassembled WGS sequence"/>
</dbReference>
<gene>
    <name evidence="1" type="ORF">DFP97_12648</name>
</gene>
<organism evidence="1 2">
    <name type="scientific">Paenibacillus prosopidis</name>
    <dbReference type="NCBI Taxonomy" id="630520"/>
    <lineage>
        <taxon>Bacteria</taxon>
        <taxon>Bacillati</taxon>
        <taxon>Bacillota</taxon>
        <taxon>Bacilli</taxon>
        <taxon>Bacillales</taxon>
        <taxon>Paenibacillaceae</taxon>
        <taxon>Paenibacillus</taxon>
    </lineage>
</organism>
<dbReference type="AlphaFoldDB" id="A0A368VKB0"/>
<comment type="caution">
    <text evidence="1">The sequence shown here is derived from an EMBL/GenBank/DDBJ whole genome shotgun (WGS) entry which is preliminary data.</text>
</comment>
<dbReference type="RefSeq" id="WP_114384031.1">
    <property type="nucleotide sequence ID" value="NZ_QPJD01000026.1"/>
</dbReference>
<keyword evidence="2" id="KW-1185">Reference proteome</keyword>
<reference evidence="1 2" key="1">
    <citation type="submission" date="2018-07" db="EMBL/GenBank/DDBJ databases">
        <title>Genomic Encyclopedia of Type Strains, Phase III (KMG-III): the genomes of soil and plant-associated and newly described type strains.</title>
        <authorList>
            <person name="Whitman W."/>
        </authorList>
    </citation>
    <scope>NUCLEOTIDE SEQUENCE [LARGE SCALE GENOMIC DNA]</scope>
    <source>
        <strain evidence="1 2">CECT 7506</strain>
    </source>
</reference>
<dbReference type="EMBL" id="QPJD01000026">
    <property type="protein sequence ID" value="RCW41216.1"/>
    <property type="molecule type" value="Genomic_DNA"/>
</dbReference>
<name>A0A368VKB0_9BACL</name>
<dbReference type="OrthoDB" id="2641675at2"/>